<keyword evidence="2" id="KW-0732">Signal</keyword>
<reference evidence="3 4" key="1">
    <citation type="submission" date="2020-04" db="EMBL/GenBank/DDBJ databases">
        <title>Ramlibacter sp. G-1-2-2 isolated from soil.</title>
        <authorList>
            <person name="Dahal R.H."/>
        </authorList>
    </citation>
    <scope>NUCLEOTIDE SEQUENCE [LARGE SCALE GENOMIC DNA]</scope>
    <source>
        <strain evidence="3 4">G-1-2-2</strain>
    </source>
</reference>
<sequence length="320" mass="33554">MKIARRILLASAALLPLAAAAQAPAWPDKPVKLVVPFTPGGPTDTVARLLSRQLEAIWKQPVVFDYKPGAGTVVGTQAVARSPADGYTLGMAISALTINPSLQKLPYDTVKDIVGVSLVAQAHFGLFANPSAPFNTVPELIAYAKKNPNALSFATPGAGTGTHLAGEMLAHMAGITMVHVPYKGSAPAQADVVGGRVPLLFDILYSSMPFVQDKRLKVIALSSPKRAASNPEIPLIADTVPGFSAMSSIGVIAPAGLPAPLLQKISADIAQAVRSPEMGARMAALGLEPVGSTSEQYNTQIRQEIDRWTQVVKTANIKLD</sequence>
<dbReference type="EMBL" id="JABBFX010000001">
    <property type="protein sequence ID" value="NML44293.1"/>
    <property type="molecule type" value="Genomic_DNA"/>
</dbReference>
<dbReference type="AlphaFoldDB" id="A0A848H6W0"/>
<dbReference type="Gene3D" id="3.40.190.10">
    <property type="entry name" value="Periplasmic binding protein-like II"/>
    <property type="match status" value="1"/>
</dbReference>
<organism evidence="3 4">
    <name type="scientific">Ramlibacter agri</name>
    <dbReference type="NCBI Taxonomy" id="2728837"/>
    <lineage>
        <taxon>Bacteria</taxon>
        <taxon>Pseudomonadati</taxon>
        <taxon>Pseudomonadota</taxon>
        <taxon>Betaproteobacteria</taxon>
        <taxon>Burkholderiales</taxon>
        <taxon>Comamonadaceae</taxon>
        <taxon>Ramlibacter</taxon>
    </lineage>
</organism>
<dbReference type="Gene3D" id="3.40.190.150">
    <property type="entry name" value="Bordetella uptake gene, domain 1"/>
    <property type="match status" value="1"/>
</dbReference>
<comment type="caution">
    <text evidence="3">The sequence shown here is derived from an EMBL/GenBank/DDBJ whole genome shotgun (WGS) entry which is preliminary data.</text>
</comment>
<gene>
    <name evidence="3" type="ORF">HHL11_11065</name>
</gene>
<keyword evidence="4" id="KW-1185">Reference proteome</keyword>
<dbReference type="PANTHER" id="PTHR42928:SF5">
    <property type="entry name" value="BLR1237 PROTEIN"/>
    <property type="match status" value="1"/>
</dbReference>
<dbReference type="InterPro" id="IPR005064">
    <property type="entry name" value="BUG"/>
</dbReference>
<dbReference type="SUPFAM" id="SSF53850">
    <property type="entry name" value="Periplasmic binding protein-like II"/>
    <property type="match status" value="1"/>
</dbReference>
<feature type="chain" id="PRO_5032792656" evidence="2">
    <location>
        <begin position="26"/>
        <end position="320"/>
    </location>
</feature>
<dbReference type="PANTHER" id="PTHR42928">
    <property type="entry name" value="TRICARBOXYLATE-BINDING PROTEIN"/>
    <property type="match status" value="1"/>
</dbReference>
<dbReference type="Pfam" id="PF03401">
    <property type="entry name" value="TctC"/>
    <property type="match status" value="1"/>
</dbReference>
<dbReference type="CDD" id="cd13578">
    <property type="entry name" value="PBP2_Bug27"/>
    <property type="match status" value="1"/>
</dbReference>
<evidence type="ECO:0000256" key="2">
    <source>
        <dbReference type="SAM" id="SignalP"/>
    </source>
</evidence>
<proteinExistence type="inferred from homology"/>
<dbReference type="PIRSF" id="PIRSF017082">
    <property type="entry name" value="YflP"/>
    <property type="match status" value="1"/>
</dbReference>
<comment type="similarity">
    <text evidence="1">Belongs to the UPF0065 (bug) family.</text>
</comment>
<protein>
    <submittedName>
        <fullName evidence="3">Tripartite tricarboxylate transporter substrate binding protein</fullName>
    </submittedName>
</protein>
<feature type="signal peptide" evidence="2">
    <location>
        <begin position="1"/>
        <end position="25"/>
    </location>
</feature>
<name>A0A848H6W0_9BURK</name>
<dbReference type="RefSeq" id="WP_169418435.1">
    <property type="nucleotide sequence ID" value="NZ_JABBFX010000001.1"/>
</dbReference>
<evidence type="ECO:0000313" key="4">
    <source>
        <dbReference type="Proteomes" id="UP000541185"/>
    </source>
</evidence>
<evidence type="ECO:0000256" key="1">
    <source>
        <dbReference type="ARBA" id="ARBA00006987"/>
    </source>
</evidence>
<evidence type="ECO:0000313" key="3">
    <source>
        <dbReference type="EMBL" id="NML44293.1"/>
    </source>
</evidence>
<dbReference type="Proteomes" id="UP000541185">
    <property type="component" value="Unassembled WGS sequence"/>
</dbReference>
<dbReference type="InterPro" id="IPR042100">
    <property type="entry name" value="Bug_dom1"/>
</dbReference>
<accession>A0A848H6W0</accession>